<gene>
    <name evidence="1" type="ORF">LEP1GSC035_4850</name>
</gene>
<organism evidence="1 2">
    <name type="scientific">Leptospira noguchii str. 2007001578</name>
    <dbReference type="NCBI Taxonomy" id="1049974"/>
    <lineage>
        <taxon>Bacteria</taxon>
        <taxon>Pseudomonadati</taxon>
        <taxon>Spirochaetota</taxon>
        <taxon>Spirochaetia</taxon>
        <taxon>Leptospirales</taxon>
        <taxon>Leptospiraceae</taxon>
        <taxon>Leptospira</taxon>
    </lineage>
</organism>
<name>A0ABP2T439_9LEPT</name>
<accession>A0ABP2T439</accession>
<proteinExistence type="predicted"/>
<keyword evidence="2" id="KW-1185">Reference proteome</keyword>
<dbReference type="Proteomes" id="UP000012099">
    <property type="component" value="Unassembled WGS sequence"/>
</dbReference>
<protein>
    <submittedName>
        <fullName evidence="1">Uncharacterized protein</fullName>
    </submittedName>
</protein>
<evidence type="ECO:0000313" key="2">
    <source>
        <dbReference type="Proteomes" id="UP000012099"/>
    </source>
</evidence>
<sequence length="78" mass="9136">MCKIKIQNIILKNDSKKFRSLKLLESIGQVKKRQSIDSNSKEEKLIECYPVVIIYCLPIEFLTKLLRFLGKIQNVCHL</sequence>
<dbReference type="EMBL" id="AHMH02000132">
    <property type="protein sequence ID" value="EMM99068.1"/>
    <property type="molecule type" value="Genomic_DNA"/>
</dbReference>
<reference evidence="1 2" key="1">
    <citation type="submission" date="2013-01" db="EMBL/GenBank/DDBJ databases">
        <authorList>
            <person name="Harkins D.M."/>
            <person name="Durkin A.S."/>
            <person name="Brinkac L.M."/>
            <person name="Haft D.H."/>
            <person name="Selengut J.D."/>
            <person name="Sanka R."/>
            <person name="DePew J."/>
            <person name="Purushe J."/>
            <person name="Whelen A.C."/>
            <person name="Vinetz J.M."/>
            <person name="Sutton G.G."/>
            <person name="Nierman W.C."/>
            <person name="Fouts D.E."/>
        </authorList>
    </citation>
    <scope>NUCLEOTIDE SEQUENCE [LARGE SCALE GENOMIC DNA]</scope>
    <source>
        <strain evidence="1 2">2007001578</strain>
    </source>
</reference>
<evidence type="ECO:0000313" key="1">
    <source>
        <dbReference type="EMBL" id="EMM99068.1"/>
    </source>
</evidence>
<comment type="caution">
    <text evidence="1">The sequence shown here is derived from an EMBL/GenBank/DDBJ whole genome shotgun (WGS) entry which is preliminary data.</text>
</comment>